<comment type="caution">
    <text evidence="1">The sequence shown here is derived from an EMBL/GenBank/DDBJ whole genome shotgun (WGS) entry which is preliminary data.</text>
</comment>
<reference evidence="1 2" key="1">
    <citation type="submission" date="2022-05" db="EMBL/GenBank/DDBJ databases">
        <authorList>
            <consortium name="Genoscope - CEA"/>
            <person name="William W."/>
        </authorList>
    </citation>
    <scope>NUCLEOTIDE SEQUENCE [LARGE SCALE GENOMIC DNA]</scope>
</reference>
<evidence type="ECO:0000313" key="2">
    <source>
        <dbReference type="Proteomes" id="UP001159428"/>
    </source>
</evidence>
<sequence length="137" mass="15699">MLLKQLPYPCRYSDMIHVPRFGRPVPEISMMTNAVLDWINIEDGHHLTDFNQPFLYCASLRTHANAIHQEGAVLNNCWGFIYGTVRSVCCPLQNQRIVCNGHKRVHALKFQPTVTPNGLIANLYGPVCEWKYTCIQK</sequence>
<dbReference type="PANTHER" id="PTHR34615:SF1">
    <property type="entry name" value="PX DOMAIN-CONTAINING PROTEIN"/>
    <property type="match status" value="1"/>
</dbReference>
<gene>
    <name evidence="1" type="ORF">PMEA_00010395</name>
</gene>
<protein>
    <submittedName>
        <fullName evidence="1">Uncharacterized protein</fullName>
    </submittedName>
</protein>
<dbReference type="EMBL" id="CALNXJ010000002">
    <property type="protein sequence ID" value="CAH3033942.1"/>
    <property type="molecule type" value="Genomic_DNA"/>
</dbReference>
<accession>A0AAU9VTG8</accession>
<evidence type="ECO:0000313" key="1">
    <source>
        <dbReference type="EMBL" id="CAH3033942.1"/>
    </source>
</evidence>
<name>A0AAU9VTG8_9CNID</name>
<feature type="non-terminal residue" evidence="1">
    <location>
        <position position="137"/>
    </location>
</feature>
<keyword evidence="2" id="KW-1185">Reference proteome</keyword>
<proteinExistence type="predicted"/>
<dbReference type="AlphaFoldDB" id="A0AAU9VTG8"/>
<dbReference type="PANTHER" id="PTHR34615">
    <property type="entry name" value="PX DOMAIN-CONTAINING PROTEIN"/>
    <property type="match status" value="1"/>
</dbReference>
<dbReference type="Proteomes" id="UP001159428">
    <property type="component" value="Unassembled WGS sequence"/>
</dbReference>
<organism evidence="1 2">
    <name type="scientific">Pocillopora meandrina</name>
    <dbReference type="NCBI Taxonomy" id="46732"/>
    <lineage>
        <taxon>Eukaryota</taxon>
        <taxon>Metazoa</taxon>
        <taxon>Cnidaria</taxon>
        <taxon>Anthozoa</taxon>
        <taxon>Hexacorallia</taxon>
        <taxon>Scleractinia</taxon>
        <taxon>Astrocoeniina</taxon>
        <taxon>Pocilloporidae</taxon>
        <taxon>Pocillopora</taxon>
    </lineage>
</organism>